<feature type="domain" description="VOC" evidence="1">
    <location>
        <begin position="13"/>
        <end position="150"/>
    </location>
</feature>
<evidence type="ECO:0000313" key="3">
    <source>
        <dbReference type="Proteomes" id="UP000266327"/>
    </source>
</evidence>
<dbReference type="EMBL" id="QYUQ01000002">
    <property type="protein sequence ID" value="RJG03151.1"/>
    <property type="molecule type" value="Genomic_DNA"/>
</dbReference>
<dbReference type="InterPro" id="IPR029068">
    <property type="entry name" value="Glyas_Bleomycin-R_OHBP_Dase"/>
</dbReference>
<dbReference type="AlphaFoldDB" id="A0A3A3G5D5"/>
<dbReference type="SUPFAM" id="SSF54593">
    <property type="entry name" value="Glyoxalase/Bleomycin resistance protein/Dihydroxybiphenyl dioxygenase"/>
    <property type="match status" value="1"/>
</dbReference>
<dbReference type="Pfam" id="PF13669">
    <property type="entry name" value="Glyoxalase_4"/>
    <property type="match status" value="1"/>
</dbReference>
<reference evidence="3" key="1">
    <citation type="submission" date="2018-09" db="EMBL/GenBank/DDBJ databases">
        <authorList>
            <person name="Zhu H."/>
        </authorList>
    </citation>
    <scope>NUCLEOTIDE SEQUENCE [LARGE SCALE GENOMIC DNA]</scope>
    <source>
        <strain evidence="3">K1S02-23</strain>
    </source>
</reference>
<keyword evidence="3" id="KW-1185">Reference proteome</keyword>
<dbReference type="InterPro" id="IPR037523">
    <property type="entry name" value="VOC_core"/>
</dbReference>
<dbReference type="RefSeq" id="WP_119786650.1">
    <property type="nucleotide sequence ID" value="NZ_QYUQ01000002.1"/>
</dbReference>
<sequence length="176" mass="19496">MNQNEVAARPWGPIMQIAYVVDDLDTAIDHWTGVMGVGPFYLKRPDLENAYYENEPLTVNMTAAVAFSNGLQIELILQHDDTPSIYTRRRPEGHGIHHMAALTDDLEAAIAYVESRGGRRLQGADMPGGGRICYVDTGTPAGILEFLELRAPVLELFESIRMAGATWDGQQRILNL</sequence>
<dbReference type="OrthoDB" id="9792173at2"/>
<comment type="caution">
    <text evidence="2">The sequence shown here is derived from an EMBL/GenBank/DDBJ whole genome shotgun (WGS) entry which is preliminary data.</text>
</comment>
<proteinExistence type="predicted"/>
<protein>
    <recommendedName>
        <fullName evidence="1">VOC domain-containing protein</fullName>
    </recommendedName>
</protein>
<evidence type="ECO:0000313" key="2">
    <source>
        <dbReference type="EMBL" id="RJG03151.1"/>
    </source>
</evidence>
<dbReference type="PROSITE" id="PS51819">
    <property type="entry name" value="VOC"/>
    <property type="match status" value="1"/>
</dbReference>
<dbReference type="Gene3D" id="3.10.180.10">
    <property type="entry name" value="2,3-Dihydroxybiphenyl 1,2-Dioxygenase, domain 1"/>
    <property type="match status" value="1"/>
</dbReference>
<accession>A0A3A3G5D5</accession>
<dbReference type="Proteomes" id="UP000266327">
    <property type="component" value="Unassembled WGS sequence"/>
</dbReference>
<evidence type="ECO:0000259" key="1">
    <source>
        <dbReference type="PROSITE" id="PS51819"/>
    </source>
</evidence>
<organism evidence="2 3">
    <name type="scientific">Noviherbaspirillum sedimenti</name>
    <dbReference type="NCBI Taxonomy" id="2320865"/>
    <lineage>
        <taxon>Bacteria</taxon>
        <taxon>Pseudomonadati</taxon>
        <taxon>Pseudomonadota</taxon>
        <taxon>Betaproteobacteria</taxon>
        <taxon>Burkholderiales</taxon>
        <taxon>Oxalobacteraceae</taxon>
        <taxon>Noviherbaspirillum</taxon>
    </lineage>
</organism>
<name>A0A3A3G5D5_9BURK</name>
<gene>
    <name evidence="2" type="ORF">D3878_17445</name>
</gene>